<feature type="region of interest" description="Disordered" evidence="1">
    <location>
        <begin position="155"/>
        <end position="221"/>
    </location>
</feature>
<proteinExistence type="predicted"/>
<evidence type="ECO:0000313" key="3">
    <source>
        <dbReference type="Proteomes" id="UP000823399"/>
    </source>
</evidence>
<sequence length="221" mass="24588">MHRKTKMGQQTQAYSSPYHTRPPSSFSDERMIVEWGIGNIALSGGKHSQNPASPSESPTSFKTYMETHGPAQLAYRAKDVPDLFFWKEDRLVLWVTSANFVKGREVGDGNAKRVEEDGAGHECTSRVYVDQKPHYDPNRGLGLFANISGRQSSSAVWGRARRMQSAPAQESWQDPGESKKLGGSIDPPPRAKGAHVRTHEEDEKEFPEDSGMVLLCDDKDV</sequence>
<evidence type="ECO:0000256" key="1">
    <source>
        <dbReference type="SAM" id="MobiDB-lite"/>
    </source>
</evidence>
<feature type="non-terminal residue" evidence="2">
    <location>
        <position position="221"/>
    </location>
</feature>
<organism evidence="2 3">
    <name type="scientific">Suillus discolor</name>
    <dbReference type="NCBI Taxonomy" id="1912936"/>
    <lineage>
        <taxon>Eukaryota</taxon>
        <taxon>Fungi</taxon>
        <taxon>Dikarya</taxon>
        <taxon>Basidiomycota</taxon>
        <taxon>Agaricomycotina</taxon>
        <taxon>Agaricomycetes</taxon>
        <taxon>Agaricomycetidae</taxon>
        <taxon>Boletales</taxon>
        <taxon>Suillineae</taxon>
        <taxon>Suillaceae</taxon>
        <taxon>Suillus</taxon>
    </lineage>
</organism>
<dbReference type="Proteomes" id="UP000823399">
    <property type="component" value="Unassembled WGS sequence"/>
</dbReference>
<reference evidence="2" key="1">
    <citation type="journal article" date="2020" name="New Phytol.">
        <title>Comparative genomics reveals dynamic genome evolution in host specialist ectomycorrhizal fungi.</title>
        <authorList>
            <person name="Lofgren L.A."/>
            <person name="Nguyen N.H."/>
            <person name="Vilgalys R."/>
            <person name="Ruytinx J."/>
            <person name="Liao H.L."/>
            <person name="Branco S."/>
            <person name="Kuo A."/>
            <person name="LaButti K."/>
            <person name="Lipzen A."/>
            <person name="Andreopoulos W."/>
            <person name="Pangilinan J."/>
            <person name="Riley R."/>
            <person name="Hundley H."/>
            <person name="Na H."/>
            <person name="Barry K."/>
            <person name="Grigoriev I.V."/>
            <person name="Stajich J.E."/>
            <person name="Kennedy P.G."/>
        </authorList>
    </citation>
    <scope>NUCLEOTIDE SEQUENCE</scope>
    <source>
        <strain evidence="2">FC423</strain>
    </source>
</reference>
<comment type="caution">
    <text evidence="2">The sequence shown here is derived from an EMBL/GenBank/DDBJ whole genome shotgun (WGS) entry which is preliminary data.</text>
</comment>
<feature type="region of interest" description="Disordered" evidence="1">
    <location>
        <begin position="1"/>
        <end position="25"/>
    </location>
</feature>
<dbReference type="AlphaFoldDB" id="A0A9P7EUA1"/>
<gene>
    <name evidence="2" type="ORF">F5147DRAFT_764531</name>
</gene>
<name>A0A9P7EUA1_9AGAM</name>
<evidence type="ECO:0000313" key="2">
    <source>
        <dbReference type="EMBL" id="KAG2089609.1"/>
    </source>
</evidence>
<keyword evidence="3" id="KW-1185">Reference proteome</keyword>
<dbReference type="GeneID" id="64702972"/>
<dbReference type="RefSeq" id="XP_041285948.1">
    <property type="nucleotide sequence ID" value="XM_041440713.1"/>
</dbReference>
<feature type="compositionally biased region" description="Polar residues" evidence="1">
    <location>
        <begin position="7"/>
        <end position="25"/>
    </location>
</feature>
<dbReference type="EMBL" id="JABBWM010000110">
    <property type="protein sequence ID" value="KAG2089609.1"/>
    <property type="molecule type" value="Genomic_DNA"/>
</dbReference>
<accession>A0A9P7EUA1</accession>
<dbReference type="OrthoDB" id="2152248at2759"/>
<protein>
    <submittedName>
        <fullName evidence="2">Uncharacterized protein</fullName>
    </submittedName>
</protein>